<feature type="non-terminal residue" evidence="2">
    <location>
        <position position="1"/>
    </location>
</feature>
<feature type="region of interest" description="Disordered" evidence="1">
    <location>
        <begin position="187"/>
        <end position="206"/>
    </location>
</feature>
<protein>
    <recommendedName>
        <fullName evidence="4">Acyltransferase</fullName>
    </recommendedName>
</protein>
<evidence type="ECO:0000313" key="2">
    <source>
        <dbReference type="EMBL" id="MBO1362104.1"/>
    </source>
</evidence>
<proteinExistence type="predicted"/>
<evidence type="ECO:0008006" key="4">
    <source>
        <dbReference type="Google" id="ProtNLM"/>
    </source>
</evidence>
<name>A0ABS3M1T6_9PROT</name>
<evidence type="ECO:0000313" key="3">
    <source>
        <dbReference type="Proteomes" id="UP000664771"/>
    </source>
</evidence>
<dbReference type="RefSeq" id="WP_207884215.1">
    <property type="nucleotide sequence ID" value="NZ_JAFVMF010000057.1"/>
</dbReference>
<dbReference type="EMBL" id="JAFVMF010000057">
    <property type="protein sequence ID" value="MBO1362104.1"/>
    <property type="molecule type" value="Genomic_DNA"/>
</dbReference>
<sequence length="206" mass="22556">AEARNAYAQKVIGTEDQLQAAEAARSAIEGQNRDAAFGNQQPVDVTPIRQHLARLIDDNRGRETVQTPLKNVLGQLNSVAEEDGTALPEHLWNVRKYMGDIIAPAARGTKQSGHAAVSQLMDLKPTVTDTIEQGAPGFQNYAKAYEELSRPIDAMRFLQSRNLTDAQGNVNLKQLDNLLKTISREKGKPGVREADSVTDEQIQALT</sequence>
<organism evidence="2 3">
    <name type="scientific">Acetobacter sacchari</name>
    <dbReference type="NCBI Taxonomy" id="2661687"/>
    <lineage>
        <taxon>Bacteria</taxon>
        <taxon>Pseudomonadati</taxon>
        <taxon>Pseudomonadota</taxon>
        <taxon>Alphaproteobacteria</taxon>
        <taxon>Acetobacterales</taxon>
        <taxon>Acetobacteraceae</taxon>
        <taxon>Acetobacter</taxon>
    </lineage>
</organism>
<comment type="caution">
    <text evidence="2">The sequence shown here is derived from an EMBL/GenBank/DDBJ whole genome shotgun (WGS) entry which is preliminary data.</text>
</comment>
<keyword evidence="3" id="KW-1185">Reference proteome</keyword>
<reference evidence="2 3" key="1">
    <citation type="submission" date="2021-03" db="EMBL/GenBank/DDBJ databases">
        <title>The complete genome sequence of Acetobacter sacchari TBRC 11175.</title>
        <authorList>
            <person name="Charoenyingcharoen P."/>
            <person name="Yukphan P."/>
        </authorList>
    </citation>
    <scope>NUCLEOTIDE SEQUENCE [LARGE SCALE GENOMIC DNA]</scope>
    <source>
        <strain evidence="2 3">TBRC 11175</strain>
    </source>
</reference>
<gene>
    <name evidence="2" type="ORF">J2D73_20215</name>
</gene>
<dbReference type="Proteomes" id="UP000664771">
    <property type="component" value="Unassembled WGS sequence"/>
</dbReference>
<accession>A0ABS3M1T6</accession>
<evidence type="ECO:0000256" key="1">
    <source>
        <dbReference type="SAM" id="MobiDB-lite"/>
    </source>
</evidence>
<feature type="non-terminal residue" evidence="2">
    <location>
        <position position="206"/>
    </location>
</feature>